<evidence type="ECO:0000313" key="1">
    <source>
        <dbReference type="EMBL" id="TDY73243.1"/>
    </source>
</evidence>
<dbReference type="AlphaFoldDB" id="A0A4R8MV22"/>
<comment type="caution">
    <text evidence="1">The sequence shown here is derived from an EMBL/GenBank/DDBJ whole genome shotgun (WGS) entry which is preliminary data.</text>
</comment>
<name>A0A4R8MV22_LEPME</name>
<dbReference type="STRING" id="1193051.LEP1GSC017_1736"/>
<sequence length="60" mass="6883">MNSLETSPDPSARLRILSSPVPEENIHNRDKYFIASNIRIPKIKVILEFFNSHLLKHGPT</sequence>
<accession>A0A4R8MV22</accession>
<dbReference type="Proteomes" id="UP000294684">
    <property type="component" value="Unassembled WGS sequence"/>
</dbReference>
<keyword evidence="2" id="KW-1185">Reference proteome</keyword>
<evidence type="ECO:0000313" key="2">
    <source>
        <dbReference type="Proteomes" id="UP000294684"/>
    </source>
</evidence>
<proteinExistence type="predicted"/>
<protein>
    <submittedName>
        <fullName evidence="1">Uncharacterized protein</fullName>
    </submittedName>
</protein>
<reference evidence="1 2" key="1">
    <citation type="submission" date="2019-03" db="EMBL/GenBank/DDBJ databases">
        <title>Genomic Encyclopedia of Archaeal and Bacterial Type Strains, Phase II (KMG-II): from individual species to whole genera.</title>
        <authorList>
            <person name="Goeker M."/>
        </authorList>
    </citation>
    <scope>NUCLEOTIDE SEQUENCE [LARGE SCALE GENOMIC DNA]</scope>
    <source>
        <strain evidence="1 2">DSM 21537</strain>
    </source>
</reference>
<organism evidence="1 2">
    <name type="scientific">Leptospira meyeri</name>
    <dbReference type="NCBI Taxonomy" id="29508"/>
    <lineage>
        <taxon>Bacteria</taxon>
        <taxon>Pseudomonadati</taxon>
        <taxon>Spirochaetota</taxon>
        <taxon>Spirochaetia</taxon>
        <taxon>Leptospirales</taxon>
        <taxon>Leptospiraceae</taxon>
        <taxon>Leptospira</taxon>
    </lineage>
</organism>
<dbReference type="EMBL" id="SORO01000001">
    <property type="protein sequence ID" value="TDY73243.1"/>
    <property type="molecule type" value="Genomic_DNA"/>
</dbReference>
<gene>
    <name evidence="1" type="ORF">CLV96_2266</name>
</gene>